<name>A0A9N9EKL1_9GLOM</name>
<dbReference type="AlphaFoldDB" id="A0A9N9EKL1"/>
<dbReference type="OrthoDB" id="2401049at2759"/>
<feature type="coiled-coil region" evidence="1">
    <location>
        <begin position="183"/>
        <end position="210"/>
    </location>
</feature>
<evidence type="ECO:0000313" key="4">
    <source>
        <dbReference type="Proteomes" id="UP000789405"/>
    </source>
</evidence>
<dbReference type="Gene3D" id="1.20.930.20">
    <property type="entry name" value="Adaptor protein Cbl, N-terminal domain"/>
    <property type="match status" value="1"/>
</dbReference>
<reference evidence="3" key="1">
    <citation type="submission" date="2021-06" db="EMBL/GenBank/DDBJ databases">
        <authorList>
            <person name="Kallberg Y."/>
            <person name="Tangrot J."/>
            <person name="Rosling A."/>
        </authorList>
    </citation>
    <scope>NUCLEOTIDE SEQUENCE</scope>
    <source>
        <strain evidence="3">MA453B</strain>
    </source>
</reference>
<feature type="domain" description="Mixed lineage kinase" evidence="2">
    <location>
        <begin position="42"/>
        <end position="163"/>
    </location>
</feature>
<dbReference type="InterPro" id="IPR054000">
    <property type="entry name" value="MLKL_N"/>
</dbReference>
<accession>A0A9N9EKL1</accession>
<protein>
    <submittedName>
        <fullName evidence="3">19618_t:CDS:1</fullName>
    </submittedName>
</protein>
<keyword evidence="4" id="KW-1185">Reference proteome</keyword>
<dbReference type="CDD" id="cd21037">
    <property type="entry name" value="MLKL_NTD"/>
    <property type="match status" value="1"/>
</dbReference>
<evidence type="ECO:0000313" key="3">
    <source>
        <dbReference type="EMBL" id="CAG8680790.1"/>
    </source>
</evidence>
<dbReference type="InterPro" id="IPR059179">
    <property type="entry name" value="MLKL-like_MCAfunc"/>
</dbReference>
<dbReference type="GO" id="GO:0007166">
    <property type="term" value="P:cell surface receptor signaling pathway"/>
    <property type="evidence" value="ECO:0007669"/>
    <property type="project" value="InterPro"/>
</dbReference>
<evidence type="ECO:0000259" key="2">
    <source>
        <dbReference type="Pfam" id="PF22215"/>
    </source>
</evidence>
<proteinExistence type="predicted"/>
<evidence type="ECO:0000256" key="1">
    <source>
        <dbReference type="SAM" id="Coils"/>
    </source>
</evidence>
<keyword evidence="1" id="KW-0175">Coiled coil</keyword>
<sequence>MSSKIQETFKDYGKGTYHFAGKVVDAVAPYIPLFDIATKLIKEIIDLHDAAQYNKNTCARLMERVIDARGAIEKLQRTKKSNEEKFKDQNFYNTFQRFTNTLTKIKAFEEELSKMGNFRKTFEASLIKDKFISLTSEFDTAMRDLNFSMMVDNEAQRKRDFESLEEDHDEIKKLLIYTRETVIEKVEKVVQEVQVMKSQLEDKIDNIHDQLGDKPVFKPPKIDANQRSSLGELLIGIEELSEKYVERGALPKIYPDKQLDLDGTRCSNDYDDDFEGLTLGDHLDIKTIMPFDEGLKIHQQIRKNESSEKADTNTEIRMKRSLIISTSRVAS</sequence>
<comment type="caution">
    <text evidence="3">The sequence shown here is derived from an EMBL/GenBank/DDBJ whole genome shotgun (WGS) entry which is preliminary data.</text>
</comment>
<gene>
    <name evidence="3" type="ORF">DERYTH_LOCUS11792</name>
</gene>
<dbReference type="EMBL" id="CAJVPY010007458">
    <property type="protein sequence ID" value="CAG8680790.1"/>
    <property type="molecule type" value="Genomic_DNA"/>
</dbReference>
<dbReference type="InterPro" id="IPR036537">
    <property type="entry name" value="Adaptor_Cbl_N_dom_sf"/>
</dbReference>
<organism evidence="3 4">
    <name type="scientific">Dentiscutata erythropus</name>
    <dbReference type="NCBI Taxonomy" id="1348616"/>
    <lineage>
        <taxon>Eukaryota</taxon>
        <taxon>Fungi</taxon>
        <taxon>Fungi incertae sedis</taxon>
        <taxon>Mucoromycota</taxon>
        <taxon>Glomeromycotina</taxon>
        <taxon>Glomeromycetes</taxon>
        <taxon>Diversisporales</taxon>
        <taxon>Gigasporaceae</taxon>
        <taxon>Dentiscutata</taxon>
    </lineage>
</organism>
<dbReference type="Proteomes" id="UP000789405">
    <property type="component" value="Unassembled WGS sequence"/>
</dbReference>
<dbReference type="Pfam" id="PF22215">
    <property type="entry name" value="MLKL_N"/>
    <property type="match status" value="1"/>
</dbReference>